<dbReference type="EMBL" id="CAMXCT010001158">
    <property type="protein sequence ID" value="CAI3987366.1"/>
    <property type="molecule type" value="Genomic_DNA"/>
</dbReference>
<feature type="non-terminal residue" evidence="2">
    <location>
        <position position="2068"/>
    </location>
</feature>
<dbReference type="Proteomes" id="UP001152797">
    <property type="component" value="Unassembled WGS sequence"/>
</dbReference>
<evidence type="ECO:0000313" key="4">
    <source>
        <dbReference type="Proteomes" id="UP001152797"/>
    </source>
</evidence>
<evidence type="ECO:0000256" key="1">
    <source>
        <dbReference type="SAM" id="MobiDB-lite"/>
    </source>
</evidence>
<feature type="region of interest" description="Disordered" evidence="1">
    <location>
        <begin position="1107"/>
        <end position="1243"/>
    </location>
</feature>
<reference evidence="2" key="1">
    <citation type="submission" date="2022-10" db="EMBL/GenBank/DDBJ databases">
        <authorList>
            <person name="Chen Y."/>
            <person name="Dougan E. K."/>
            <person name="Chan C."/>
            <person name="Rhodes N."/>
            <person name="Thang M."/>
        </authorList>
    </citation>
    <scope>NUCLEOTIDE SEQUENCE</scope>
</reference>
<feature type="compositionally biased region" description="Low complexity" evidence="1">
    <location>
        <begin position="1149"/>
        <end position="1165"/>
    </location>
</feature>
<sequence length="2068" mass="226802">QHGMFQATSHVDFGKSGERGSFLTWQCGVLCVAGARVATVDQDKNLNQQNDGLPVMPFSARILANLYKLCKKNPPTVFAMREAFDETGHKVTVNLGFGNETAVSQICVVHHYLVICWLVGGEQKMMCMPLVIPPLLVLTPSAPQLYYATTNHPMLHTIRSFERLIAETAGEQILLQETDSATANDRLYHFKLNRFDGDRALRECMPCLNHQVTRHLLFLALVDTRLHIVLKSGYASIPDWEQEAEVSGTSGGNLKASALLVFRKAYISGQKKLGSEVKNWFSKDAWAEVKAAFASLPVETQASYQALADSCNTLRAESAKTKALADQFEFENSNSSGAAVKSAQSDLAICPVPAGPLNVLLGSLDFKELRDKMASLEEFVAHLAHQHQDLVSKCSKAPVNNVWPIDESNILSSLMGIRCAKKSLVECTQAFKSLLQVTGCDATWNPILVEVPVDNQAGSLVEKSSGAARGARAQTRNKTGEIDMLSCGFDLGLDLDLAIANPEPQVLEAEPEPTDQIDDHSVNDPTPPCREEIIEQLLAALDVQVNSEEYLDVGSSTANQKGVDDYRGLLGQDELAVLEEIDKNFSTKEPAAFVEDPQAQDANCSEGADLPGEEEELAFELGFGNAEVDDAFGSLQNKMDVPTGPDEVLLCGILSEPIPPGRLESSEEGRAELTKVRAIAKKFGKRHVTAHRRCSGAGLSFGYVLSSRTWAVCAARPLPESFAARQIQMIEKKSECDSFLAGTFCSGTVEDEKRAFLQDFFDMKYCFTDVLDMEKHDGRMFDVKSQNWHRERSQFKLPPDDVMQSFPALRVLTQRQQEILYLKGLKQFPDKEFRVIDLSQTLMFCNMVKDKVPCITPAGQKFLTKPVRYLEGSEALQLQGIYLDHQKLLKYSSGFKMDLAGNAFETSCCGAAFLCSLMFCAINRRCGASSSAMPHVPREDVEGQEPVEETLQTPSEYDQYMDELQEFEDDKAKDNDKSNEKKDKRRKMGDTMDKSLSAGKITYQGQPLRGVILDESHGRPVGSIAMYGEDKRFVQQAGEILNSKNSIDEGEVAQTWGAMQKRTQVKGIEVDKDGTVGIAMSGKGSGANPLTALLDTDLDDLWGNRGLTEASSKGSKSKKAVAESAEESQADADHDNEKEAEEEDSQPTSKRSSSAAAKALAAAKSQPQLEDSKDAEAQNQNPPKRRKTGKQPEKEPDSMALSSMQVALAQAQGKGTSKGKKVGKGGKSAKGLASANSSSSKDINKTDAAYQEACNLLQGLDDTQGIFTLTVAKWTAAIEKVTGRLTPEAMDSITSGSPEQKAKGLQLIESLRIVEEQLKASHKLVESLGAAEGEPLKPEFMRAALSHAVMSNVKVSPAVHDILAVRTITCYQQAGDWQAIQSYLLEALTGTSLKPASKMEILKHGVAAALEILVADFPRQSKEEHVEKDGELVVMSPAKEFQQQVEFAMLALSAMELTFDSVTEESMTRYQSAMKSLMNGPFKKTFLVQPMGAKISESLAEYIAFLRTKKAVCLEMVSLKSLLKELVVPTPAALCGHGKCDDDQLVFPDVTKWADLATRLASVQGNISNHALREVVEADFDIVYQKQLELAGVIKDALLERLGCHIPTWKTLLGFCLFMKNDQIDFESPEVAKDLKAMACFDFKSRTNFSRILGHHSEVVEEYVHALQPFLQRIPAAISLVQQILAQKPCKLTELVQGPCGTYFKTLLDLKSFVERRELEIVLEGEKTLNKGTLDQALQKLVQHAGNQVAVALVPAKDLVTGLLGLDVPVAEFFKESCVTANLTEVVSEIKEVKKLYDFSDGHEVHCAALSPGGISTLDLCNVAAMAPASSVVVKLVNQIGEGVAHPHFWKELLGSKQKPAEMKGKQPEYLQKLLTLQSDMLQARQALEDIKLSGHKRVNEYLCFCKDKFEENVVAFLKNVINAHEQDCVESMAFFLDGKDGDSLQVLLKLAVSSKHVEDPEAHKASIAHADSDLFYVAVNKLTNHHKALEASFASISEKLALGEEKGIEQMSQKLKDLNSKIKPMNVMLANLVGLTALYSPVSDEKSKSGKDPRLEKVEKCVHGVMK</sequence>
<evidence type="ECO:0000313" key="3">
    <source>
        <dbReference type="EMBL" id="CAL4774678.1"/>
    </source>
</evidence>
<feature type="compositionally biased region" description="Basic and acidic residues" evidence="1">
    <location>
        <begin position="970"/>
        <end position="993"/>
    </location>
</feature>
<evidence type="ECO:0000313" key="2">
    <source>
        <dbReference type="EMBL" id="CAI3987366.1"/>
    </source>
</evidence>
<dbReference type="EMBL" id="CAMXCT020001158">
    <property type="protein sequence ID" value="CAL1140741.1"/>
    <property type="molecule type" value="Genomic_DNA"/>
</dbReference>
<organism evidence="2">
    <name type="scientific">Cladocopium goreaui</name>
    <dbReference type="NCBI Taxonomy" id="2562237"/>
    <lineage>
        <taxon>Eukaryota</taxon>
        <taxon>Sar</taxon>
        <taxon>Alveolata</taxon>
        <taxon>Dinophyceae</taxon>
        <taxon>Suessiales</taxon>
        <taxon>Symbiodiniaceae</taxon>
        <taxon>Cladocopium</taxon>
    </lineage>
</organism>
<reference evidence="3 4" key="2">
    <citation type="submission" date="2024-05" db="EMBL/GenBank/DDBJ databases">
        <authorList>
            <person name="Chen Y."/>
            <person name="Shah S."/>
            <person name="Dougan E. K."/>
            <person name="Thang M."/>
            <person name="Chan C."/>
        </authorList>
    </citation>
    <scope>NUCLEOTIDE SEQUENCE [LARGE SCALE GENOMIC DNA]</scope>
</reference>
<gene>
    <name evidence="2" type="ORF">C1SCF055_LOCUS14647</name>
</gene>
<keyword evidence="4" id="KW-1185">Reference proteome</keyword>
<feature type="region of interest" description="Disordered" evidence="1">
    <location>
        <begin position="966"/>
        <end position="993"/>
    </location>
</feature>
<feature type="compositionally biased region" description="Low complexity" evidence="1">
    <location>
        <begin position="1229"/>
        <end position="1241"/>
    </location>
</feature>
<proteinExistence type="predicted"/>
<accession>A0A9P1FTA5</accession>
<dbReference type="EMBL" id="CAMXCT030001158">
    <property type="protein sequence ID" value="CAL4774678.1"/>
    <property type="molecule type" value="Genomic_DNA"/>
</dbReference>
<comment type="caution">
    <text evidence="2">The sequence shown here is derived from an EMBL/GenBank/DDBJ whole genome shotgun (WGS) entry which is preliminary data.</text>
</comment>
<name>A0A9P1FTA5_9DINO</name>
<protein>
    <submittedName>
        <fullName evidence="2">Uncharacterized protein</fullName>
    </submittedName>
</protein>
<feature type="non-terminal residue" evidence="2">
    <location>
        <position position="1"/>
    </location>
</feature>